<dbReference type="OrthoDB" id="9767721at2"/>
<dbReference type="GO" id="GO:0015031">
    <property type="term" value="P:protein transport"/>
    <property type="evidence" value="ECO:0007669"/>
    <property type="project" value="UniProtKB-UniRule"/>
</dbReference>
<sequence length="508" mass="57331">MTPPDDASEDRPEDAVAIESAPQDADGEEKTKEPLTLTLKVEEPSVCERRVVVTIPRADIDRYLDRAFDEVMPKAQVRGFRIGKAPVGLVRKQFKEDVSERVKSELLMDSMTQISDDLKFSAISEPDFDFEAIDIPDSGDMTFEFTIEVRPEFELPEYKGIQLSKPTRDFTEADVDQHLKSVLSRFATLASKDGPVAEGDFVTCNVKFRHEGKLVSEIEDESICVRPKLSFPDGEIDNFGEVMQGAVKGDKRTAEVEVGADAANESLRGKKVEAEIEVLEVETSTLPELDSEFLDKIGGFEDEKALREVLRGEMERQLTYHQNRELRDQISKLLTESADWTLPPELLKRQAAREMERALIELQSSGFDEGDVQRHMNEIQRNIMDSTRRALKEHFILERIAEEETIDATEADFNLQIELLARQQNESPRSVRAKLEKRGGFDTLRNHIVEGKVLAMIQEQAKFTETAYEPRPTNTESIPHAIAGRASNEAIPAAKYDDSSREGANELK</sequence>
<keyword evidence="5 9" id="KW-0697">Rotamase</keyword>
<evidence type="ECO:0000256" key="8">
    <source>
        <dbReference type="ARBA" id="ARBA00029986"/>
    </source>
</evidence>
<dbReference type="GO" id="GO:0003755">
    <property type="term" value="F:peptidyl-prolyl cis-trans isomerase activity"/>
    <property type="evidence" value="ECO:0007669"/>
    <property type="project" value="UniProtKB-UniRule"/>
</dbReference>
<dbReference type="GO" id="GO:0051083">
    <property type="term" value="P:'de novo' cotranslational protein folding"/>
    <property type="evidence" value="ECO:0007669"/>
    <property type="project" value="TreeGrafter"/>
</dbReference>
<evidence type="ECO:0000256" key="10">
    <source>
        <dbReference type="SAM" id="MobiDB-lite"/>
    </source>
</evidence>
<dbReference type="SUPFAM" id="SSF102735">
    <property type="entry name" value="Trigger factor ribosome-binding domain"/>
    <property type="match status" value="1"/>
</dbReference>
<comment type="subcellular location">
    <subcellularLocation>
        <location evidence="9">Cytoplasm</location>
    </subcellularLocation>
    <text evidence="9">About half TF is bound to the ribosome near the polypeptide exit tunnel while the other half is free in the cytoplasm.</text>
</comment>
<organism evidence="13 14">
    <name type="scientific">Lignipirellula cremea</name>
    <dbReference type="NCBI Taxonomy" id="2528010"/>
    <lineage>
        <taxon>Bacteria</taxon>
        <taxon>Pseudomonadati</taxon>
        <taxon>Planctomycetota</taxon>
        <taxon>Planctomycetia</taxon>
        <taxon>Pirellulales</taxon>
        <taxon>Pirellulaceae</taxon>
        <taxon>Lignipirellula</taxon>
    </lineage>
</organism>
<dbReference type="InterPro" id="IPR008880">
    <property type="entry name" value="Trigger_fac_C"/>
</dbReference>
<feature type="domain" description="Trigger factor ribosome-binding bacterial" evidence="11">
    <location>
        <begin position="39"/>
        <end position="181"/>
    </location>
</feature>
<dbReference type="InterPro" id="IPR037041">
    <property type="entry name" value="Trigger_fac_C_sf"/>
</dbReference>
<dbReference type="RefSeq" id="WP_145057387.1">
    <property type="nucleotide sequence ID" value="NZ_CP036433.1"/>
</dbReference>
<keyword evidence="9" id="KW-0132">Cell division</keyword>
<keyword evidence="7 9" id="KW-0413">Isomerase</keyword>
<feature type="region of interest" description="Disordered" evidence="10">
    <location>
        <begin position="1"/>
        <end position="34"/>
    </location>
</feature>
<dbReference type="NCBIfam" id="TIGR00115">
    <property type="entry name" value="tig"/>
    <property type="match status" value="1"/>
</dbReference>
<comment type="function">
    <text evidence="9">Involved in protein export. Acts as a chaperone by maintaining the newly synthesized protein in an open conformation. Functions as a peptidyl-prolyl cis-trans isomerase.</text>
</comment>
<comment type="catalytic activity">
    <reaction evidence="1 9">
        <text>[protein]-peptidylproline (omega=180) = [protein]-peptidylproline (omega=0)</text>
        <dbReference type="Rhea" id="RHEA:16237"/>
        <dbReference type="Rhea" id="RHEA-COMP:10747"/>
        <dbReference type="Rhea" id="RHEA-COMP:10748"/>
        <dbReference type="ChEBI" id="CHEBI:83833"/>
        <dbReference type="ChEBI" id="CHEBI:83834"/>
        <dbReference type="EC" id="5.2.1.8"/>
    </reaction>
</comment>
<accession>A0A518E2E6</accession>
<dbReference type="Gene3D" id="3.30.70.1050">
    <property type="entry name" value="Trigger factor ribosome-binding domain"/>
    <property type="match status" value="1"/>
</dbReference>
<dbReference type="EMBL" id="CP036433">
    <property type="protein sequence ID" value="QDU98265.1"/>
    <property type="molecule type" value="Genomic_DNA"/>
</dbReference>
<protein>
    <recommendedName>
        <fullName evidence="4 9">Trigger factor</fullName>
        <shortName evidence="9">TF</shortName>
        <ecNumber evidence="3 9">5.2.1.8</ecNumber>
    </recommendedName>
    <alternativeName>
        <fullName evidence="8 9">PPIase</fullName>
    </alternativeName>
</protein>
<keyword evidence="9" id="KW-0131">Cell cycle</keyword>
<dbReference type="PANTHER" id="PTHR30560:SF3">
    <property type="entry name" value="TRIGGER FACTOR-LIKE PROTEIN TIG, CHLOROPLASTIC"/>
    <property type="match status" value="1"/>
</dbReference>
<dbReference type="InterPro" id="IPR008881">
    <property type="entry name" value="Trigger_fac_ribosome-bd_bac"/>
</dbReference>
<dbReference type="InterPro" id="IPR027304">
    <property type="entry name" value="Trigger_fact/SurA_dom_sf"/>
</dbReference>
<dbReference type="GO" id="GO:0043022">
    <property type="term" value="F:ribosome binding"/>
    <property type="evidence" value="ECO:0007669"/>
    <property type="project" value="TreeGrafter"/>
</dbReference>
<dbReference type="Pfam" id="PF05697">
    <property type="entry name" value="Trigger_N"/>
    <property type="match status" value="1"/>
</dbReference>
<dbReference type="AlphaFoldDB" id="A0A518E2E6"/>
<proteinExistence type="inferred from homology"/>
<evidence type="ECO:0000256" key="4">
    <source>
        <dbReference type="ARBA" id="ARBA00016902"/>
    </source>
</evidence>
<dbReference type="GO" id="GO:0005737">
    <property type="term" value="C:cytoplasm"/>
    <property type="evidence" value="ECO:0007669"/>
    <property type="project" value="UniProtKB-SubCell"/>
</dbReference>
<dbReference type="Gene3D" id="1.10.3120.10">
    <property type="entry name" value="Trigger factor, C-terminal domain"/>
    <property type="match status" value="1"/>
</dbReference>
<dbReference type="Pfam" id="PF05698">
    <property type="entry name" value="Trigger_C"/>
    <property type="match status" value="1"/>
</dbReference>
<dbReference type="GO" id="GO:0051301">
    <property type="term" value="P:cell division"/>
    <property type="evidence" value="ECO:0007669"/>
    <property type="project" value="UniProtKB-KW"/>
</dbReference>
<keyword evidence="9" id="KW-0963">Cytoplasm</keyword>
<dbReference type="PANTHER" id="PTHR30560">
    <property type="entry name" value="TRIGGER FACTOR CHAPERONE AND PEPTIDYL-PROLYL CIS/TRANS ISOMERASE"/>
    <property type="match status" value="1"/>
</dbReference>
<evidence type="ECO:0000256" key="1">
    <source>
        <dbReference type="ARBA" id="ARBA00000971"/>
    </source>
</evidence>
<dbReference type="GO" id="GO:0043335">
    <property type="term" value="P:protein unfolding"/>
    <property type="evidence" value="ECO:0007669"/>
    <property type="project" value="TreeGrafter"/>
</dbReference>
<evidence type="ECO:0000256" key="2">
    <source>
        <dbReference type="ARBA" id="ARBA00005464"/>
    </source>
</evidence>
<dbReference type="GO" id="GO:0044183">
    <property type="term" value="F:protein folding chaperone"/>
    <property type="evidence" value="ECO:0007669"/>
    <property type="project" value="TreeGrafter"/>
</dbReference>
<evidence type="ECO:0000256" key="7">
    <source>
        <dbReference type="ARBA" id="ARBA00023235"/>
    </source>
</evidence>
<dbReference type="HAMAP" id="MF_00303">
    <property type="entry name" value="Trigger_factor_Tig"/>
    <property type="match status" value="1"/>
</dbReference>
<evidence type="ECO:0000313" key="13">
    <source>
        <dbReference type="EMBL" id="QDU98265.1"/>
    </source>
</evidence>
<feature type="domain" description="Trigger factor C-terminal" evidence="12">
    <location>
        <begin position="305"/>
        <end position="457"/>
    </location>
</feature>
<dbReference type="Proteomes" id="UP000317648">
    <property type="component" value="Chromosome"/>
</dbReference>
<dbReference type="KEGG" id="lcre:Pla8534_61270"/>
<dbReference type="EC" id="5.2.1.8" evidence="3 9"/>
<evidence type="ECO:0000259" key="12">
    <source>
        <dbReference type="Pfam" id="PF05698"/>
    </source>
</evidence>
<feature type="compositionally biased region" description="Basic and acidic residues" evidence="10">
    <location>
        <begin position="495"/>
        <end position="508"/>
    </location>
</feature>
<evidence type="ECO:0000256" key="6">
    <source>
        <dbReference type="ARBA" id="ARBA00023186"/>
    </source>
</evidence>
<evidence type="ECO:0000256" key="3">
    <source>
        <dbReference type="ARBA" id="ARBA00013194"/>
    </source>
</evidence>
<evidence type="ECO:0000256" key="9">
    <source>
        <dbReference type="HAMAP-Rule" id="MF_00303"/>
    </source>
</evidence>
<dbReference type="SUPFAM" id="SSF54534">
    <property type="entry name" value="FKBP-like"/>
    <property type="match status" value="1"/>
</dbReference>
<keyword evidence="14" id="KW-1185">Reference proteome</keyword>
<dbReference type="SUPFAM" id="SSF109998">
    <property type="entry name" value="Triger factor/SurA peptide-binding domain-like"/>
    <property type="match status" value="1"/>
</dbReference>
<dbReference type="InterPro" id="IPR036611">
    <property type="entry name" value="Trigger_fac_ribosome-bd_sf"/>
</dbReference>
<comment type="domain">
    <text evidence="9">Consists of 3 domains; the N-terminus binds the ribosome, the middle domain has PPIase activity, while the C-terminus has intrinsic chaperone activity on its own.</text>
</comment>
<dbReference type="Gene3D" id="3.10.50.40">
    <property type="match status" value="1"/>
</dbReference>
<keyword evidence="6 9" id="KW-0143">Chaperone</keyword>
<comment type="similarity">
    <text evidence="2 9">Belongs to the FKBP-type PPIase family. Tig subfamily.</text>
</comment>
<evidence type="ECO:0000259" key="11">
    <source>
        <dbReference type="Pfam" id="PF05697"/>
    </source>
</evidence>
<dbReference type="InterPro" id="IPR046357">
    <property type="entry name" value="PPIase_dom_sf"/>
</dbReference>
<evidence type="ECO:0000313" key="14">
    <source>
        <dbReference type="Proteomes" id="UP000317648"/>
    </source>
</evidence>
<gene>
    <name evidence="9 13" type="primary">tig</name>
    <name evidence="13" type="ORF">Pla8534_61270</name>
</gene>
<feature type="region of interest" description="Disordered" evidence="10">
    <location>
        <begin position="483"/>
        <end position="508"/>
    </location>
</feature>
<evidence type="ECO:0000256" key="5">
    <source>
        <dbReference type="ARBA" id="ARBA00023110"/>
    </source>
</evidence>
<name>A0A518E2E6_9BACT</name>
<reference evidence="13 14" key="1">
    <citation type="submission" date="2019-02" db="EMBL/GenBank/DDBJ databases">
        <title>Deep-cultivation of Planctomycetes and their phenomic and genomic characterization uncovers novel biology.</title>
        <authorList>
            <person name="Wiegand S."/>
            <person name="Jogler M."/>
            <person name="Boedeker C."/>
            <person name="Pinto D."/>
            <person name="Vollmers J."/>
            <person name="Rivas-Marin E."/>
            <person name="Kohn T."/>
            <person name="Peeters S.H."/>
            <person name="Heuer A."/>
            <person name="Rast P."/>
            <person name="Oberbeckmann S."/>
            <person name="Bunk B."/>
            <person name="Jeske O."/>
            <person name="Meyerdierks A."/>
            <person name="Storesund J.E."/>
            <person name="Kallscheuer N."/>
            <person name="Luecker S."/>
            <person name="Lage O.M."/>
            <person name="Pohl T."/>
            <person name="Merkel B.J."/>
            <person name="Hornburger P."/>
            <person name="Mueller R.-W."/>
            <person name="Bruemmer F."/>
            <person name="Labrenz M."/>
            <person name="Spormann A.M."/>
            <person name="Op den Camp H."/>
            <person name="Overmann J."/>
            <person name="Amann R."/>
            <person name="Jetten M.S.M."/>
            <person name="Mascher T."/>
            <person name="Medema M.H."/>
            <person name="Devos D.P."/>
            <person name="Kaster A.-K."/>
            <person name="Ovreas L."/>
            <person name="Rohde M."/>
            <person name="Galperin M.Y."/>
            <person name="Jogler C."/>
        </authorList>
    </citation>
    <scope>NUCLEOTIDE SEQUENCE [LARGE SCALE GENOMIC DNA]</scope>
    <source>
        <strain evidence="13 14">Pla85_3_4</strain>
    </source>
</reference>
<dbReference type="InterPro" id="IPR005215">
    <property type="entry name" value="Trig_fac"/>
</dbReference>